<evidence type="ECO:0000313" key="2">
    <source>
        <dbReference type="Ensembl" id="ENSMPUP00000006038.1"/>
    </source>
</evidence>
<dbReference type="Ensembl" id="ENSMPUT00000006144.1">
    <property type="protein sequence ID" value="ENSMPUP00000006038.1"/>
    <property type="gene ID" value="ENSMPUG00000006090.1"/>
</dbReference>
<dbReference type="EMBL" id="AEYP01010230">
    <property type="status" value="NOT_ANNOTATED_CDS"/>
    <property type="molecule type" value="Genomic_DNA"/>
</dbReference>
<feature type="region of interest" description="Disordered" evidence="1">
    <location>
        <begin position="99"/>
        <end position="137"/>
    </location>
</feature>
<dbReference type="InParanoid" id="M3Y3Y7"/>
<dbReference type="EMBL" id="AEYP01010231">
    <property type="status" value="NOT_ANNOTATED_CDS"/>
    <property type="molecule type" value="Genomic_DNA"/>
</dbReference>
<sequence>MHVLRVFRKALLGSSVEPREFPGWWAEPEWWVGGPDFPSARGQVGTGHEALGLACPPANLGGLSRPSLIGSSHRPPERGSVWGALAGCSAPVSEVSETKLHSVSNPFAHPGTKGFSRRRGDPSKQGQMTGSVKKLPT</sequence>
<accession>M3Y3Y7</accession>
<name>M3Y3Y7_MUSPF</name>
<dbReference type="AlphaFoldDB" id="M3Y3Y7"/>
<reference evidence="2" key="1">
    <citation type="submission" date="2024-06" db="UniProtKB">
        <authorList>
            <consortium name="Ensembl"/>
        </authorList>
    </citation>
    <scope>IDENTIFICATION</scope>
</reference>
<organism evidence="2">
    <name type="scientific">Mustela putorius furo</name>
    <name type="common">European domestic ferret</name>
    <name type="synonym">Mustela furo</name>
    <dbReference type="NCBI Taxonomy" id="9669"/>
    <lineage>
        <taxon>Eukaryota</taxon>
        <taxon>Metazoa</taxon>
        <taxon>Chordata</taxon>
        <taxon>Craniata</taxon>
        <taxon>Vertebrata</taxon>
        <taxon>Euteleostomi</taxon>
        <taxon>Mammalia</taxon>
        <taxon>Eutheria</taxon>
        <taxon>Laurasiatheria</taxon>
        <taxon>Carnivora</taxon>
        <taxon>Caniformia</taxon>
        <taxon>Musteloidea</taxon>
        <taxon>Mustelidae</taxon>
        <taxon>Mustelinae</taxon>
        <taxon>Mustela</taxon>
    </lineage>
</organism>
<dbReference type="HOGENOM" id="CLU_1864479_0_0_1"/>
<proteinExistence type="predicted"/>
<protein>
    <submittedName>
        <fullName evidence="2">Uncharacterized protein</fullName>
    </submittedName>
</protein>
<evidence type="ECO:0000256" key="1">
    <source>
        <dbReference type="SAM" id="MobiDB-lite"/>
    </source>
</evidence>